<accession>A0ABP8YQQ4</accession>
<feature type="domain" description="YncI copper-binding" evidence="4">
    <location>
        <begin position="37"/>
        <end position="98"/>
    </location>
</feature>
<dbReference type="Proteomes" id="UP001500956">
    <property type="component" value="Unassembled WGS sequence"/>
</dbReference>
<evidence type="ECO:0000259" key="4">
    <source>
        <dbReference type="Pfam" id="PF07987"/>
    </source>
</evidence>
<reference evidence="6" key="1">
    <citation type="journal article" date="2019" name="Int. J. Syst. Evol. Microbiol.">
        <title>The Global Catalogue of Microorganisms (GCM) 10K type strain sequencing project: providing services to taxonomists for standard genome sequencing and annotation.</title>
        <authorList>
            <consortium name="The Broad Institute Genomics Platform"/>
            <consortium name="The Broad Institute Genome Sequencing Center for Infectious Disease"/>
            <person name="Wu L."/>
            <person name="Ma J."/>
        </authorList>
    </citation>
    <scope>NUCLEOTIDE SEQUENCE [LARGE SCALE GENOMIC DNA]</scope>
    <source>
        <strain evidence="6">JCM 18063</strain>
    </source>
</reference>
<keyword evidence="2" id="KW-1133">Transmembrane helix</keyword>
<sequence length="243" mass="24954">MHRSTSDHRAALPRRAALSALAAAGLVAALPTSALAHVTVTPSTSGAGETAVLRVQIPHGCDGSATTAITIRIPDGVTDVDAAGTQRWTVEQTGESLTYATDEPLPDAVTAEVEFTVRLPDEEGATLVFPVVQECEQGEVAWTEVAEPGQDHDSLDKPAPVVVVTAADGDPADAEHDHNEHAESEHAETVSPQTETPAAAGGADATAATDDPSNPLMVYGATGAAVVGALAIVAVMIRRRGHR</sequence>
<feature type="compositionally biased region" description="Low complexity" evidence="1">
    <location>
        <begin position="196"/>
        <end position="211"/>
    </location>
</feature>
<feature type="chain" id="PRO_5047402527" description="YncI copper-binding domain-containing protein" evidence="3">
    <location>
        <begin position="37"/>
        <end position="243"/>
    </location>
</feature>
<dbReference type="InterPro" id="IPR038507">
    <property type="entry name" value="YcnI-like_sf"/>
</dbReference>
<dbReference type="CDD" id="cd08545">
    <property type="entry name" value="YcnI_like"/>
    <property type="match status" value="1"/>
</dbReference>
<feature type="compositionally biased region" description="Basic and acidic residues" evidence="1">
    <location>
        <begin position="173"/>
        <end position="188"/>
    </location>
</feature>
<keyword evidence="2" id="KW-0812">Transmembrane</keyword>
<organism evidence="5 6">
    <name type="scientific">Isoptericola chiayiensis</name>
    <dbReference type="NCBI Taxonomy" id="579446"/>
    <lineage>
        <taxon>Bacteria</taxon>
        <taxon>Bacillati</taxon>
        <taxon>Actinomycetota</taxon>
        <taxon>Actinomycetes</taxon>
        <taxon>Micrococcales</taxon>
        <taxon>Promicromonosporaceae</taxon>
        <taxon>Isoptericola</taxon>
    </lineage>
</organism>
<dbReference type="PROSITE" id="PS51318">
    <property type="entry name" value="TAT"/>
    <property type="match status" value="1"/>
</dbReference>
<feature type="transmembrane region" description="Helical" evidence="2">
    <location>
        <begin position="216"/>
        <end position="237"/>
    </location>
</feature>
<dbReference type="Gene3D" id="2.60.40.2230">
    <property type="entry name" value="Uncharacterised protein YcnI-like PF07987, DUF1775"/>
    <property type="match status" value="1"/>
</dbReference>
<proteinExistence type="predicted"/>
<evidence type="ECO:0000313" key="6">
    <source>
        <dbReference type="Proteomes" id="UP001500956"/>
    </source>
</evidence>
<evidence type="ECO:0000256" key="1">
    <source>
        <dbReference type="SAM" id="MobiDB-lite"/>
    </source>
</evidence>
<keyword evidence="2" id="KW-0472">Membrane</keyword>
<evidence type="ECO:0000256" key="3">
    <source>
        <dbReference type="SAM" id="SignalP"/>
    </source>
</evidence>
<feature type="region of interest" description="Disordered" evidence="1">
    <location>
        <begin position="170"/>
        <end position="211"/>
    </location>
</feature>
<dbReference type="Pfam" id="PF07987">
    <property type="entry name" value="DUF1775"/>
    <property type="match status" value="1"/>
</dbReference>
<evidence type="ECO:0000256" key="2">
    <source>
        <dbReference type="SAM" id="Phobius"/>
    </source>
</evidence>
<name>A0ABP8YQQ4_9MICO</name>
<dbReference type="InterPro" id="IPR012533">
    <property type="entry name" value="YcnI-copper_dom"/>
</dbReference>
<keyword evidence="6" id="KW-1185">Reference proteome</keyword>
<keyword evidence="3" id="KW-0732">Signal</keyword>
<evidence type="ECO:0000313" key="5">
    <source>
        <dbReference type="EMBL" id="GAA4736041.1"/>
    </source>
</evidence>
<comment type="caution">
    <text evidence="5">The sequence shown here is derived from an EMBL/GenBank/DDBJ whole genome shotgun (WGS) entry which is preliminary data.</text>
</comment>
<dbReference type="InterPro" id="IPR006311">
    <property type="entry name" value="TAT_signal"/>
</dbReference>
<gene>
    <name evidence="5" type="ORF">GCM10023216_31450</name>
</gene>
<protein>
    <recommendedName>
        <fullName evidence="4">YncI copper-binding domain-containing protein</fullName>
    </recommendedName>
</protein>
<dbReference type="RefSeq" id="WP_172152792.1">
    <property type="nucleotide sequence ID" value="NZ_BAABID010000018.1"/>
</dbReference>
<dbReference type="EMBL" id="BAABID010000018">
    <property type="protein sequence ID" value="GAA4736041.1"/>
    <property type="molecule type" value="Genomic_DNA"/>
</dbReference>
<feature type="signal peptide" evidence="3">
    <location>
        <begin position="1"/>
        <end position="36"/>
    </location>
</feature>